<organism evidence="2 3">
    <name type="scientific">Heterodermia speciosa</name>
    <dbReference type="NCBI Taxonomy" id="116794"/>
    <lineage>
        <taxon>Eukaryota</taxon>
        <taxon>Fungi</taxon>
        <taxon>Dikarya</taxon>
        <taxon>Ascomycota</taxon>
        <taxon>Pezizomycotina</taxon>
        <taxon>Lecanoromycetes</taxon>
        <taxon>OSLEUM clade</taxon>
        <taxon>Lecanoromycetidae</taxon>
        <taxon>Caliciales</taxon>
        <taxon>Physciaceae</taxon>
        <taxon>Heterodermia</taxon>
    </lineage>
</organism>
<comment type="similarity">
    <text evidence="1">Belongs to the peptidase S58 family.</text>
</comment>
<evidence type="ECO:0000313" key="2">
    <source>
        <dbReference type="EMBL" id="CAF9931460.1"/>
    </source>
</evidence>
<dbReference type="PANTHER" id="PTHR36512">
    <property type="entry name" value="D-AMINOPEPTIDASE"/>
    <property type="match status" value="1"/>
</dbReference>
<dbReference type="PANTHER" id="PTHR36512:SF3">
    <property type="entry name" value="BLR5678 PROTEIN"/>
    <property type="match status" value="1"/>
</dbReference>
<keyword evidence="3" id="KW-1185">Reference proteome</keyword>
<dbReference type="InterPro" id="IPR016117">
    <property type="entry name" value="ArgJ-like_dom_sf"/>
</dbReference>
<dbReference type="EMBL" id="CAJPDS010000059">
    <property type="protein sequence ID" value="CAF9931460.1"/>
    <property type="molecule type" value="Genomic_DNA"/>
</dbReference>
<reference evidence="2" key="1">
    <citation type="submission" date="2021-03" db="EMBL/GenBank/DDBJ databases">
        <authorList>
            <person name="Tagirdzhanova G."/>
        </authorList>
    </citation>
    <scope>NUCLEOTIDE SEQUENCE</scope>
</reference>
<dbReference type="CDD" id="cd02253">
    <property type="entry name" value="DmpA"/>
    <property type="match status" value="1"/>
</dbReference>
<proteinExistence type="inferred from homology"/>
<evidence type="ECO:0000313" key="3">
    <source>
        <dbReference type="Proteomes" id="UP000664521"/>
    </source>
</evidence>
<accession>A0A8H3IWR1</accession>
<dbReference type="OrthoDB" id="2107894at2759"/>
<dbReference type="FunFam" id="3.60.70.12:FF:000004">
    <property type="entry name" value="Beta-peptidyl aminopeptidase BapA"/>
    <property type="match status" value="1"/>
</dbReference>
<evidence type="ECO:0000256" key="1">
    <source>
        <dbReference type="ARBA" id="ARBA00007068"/>
    </source>
</evidence>
<dbReference type="GO" id="GO:0004177">
    <property type="term" value="F:aminopeptidase activity"/>
    <property type="evidence" value="ECO:0007669"/>
    <property type="project" value="TreeGrafter"/>
</dbReference>
<comment type="caution">
    <text evidence="2">The sequence shown here is derived from an EMBL/GenBank/DDBJ whole genome shotgun (WGS) entry which is preliminary data.</text>
</comment>
<gene>
    <name evidence="2" type="ORF">HETSPECPRED_007878</name>
</gene>
<sequence>MSLASTRRRRIRDVLPQLQIGRYDPGRTNSLVDVPGVLVHTQSIIRSASASTNSKEVRTGVTTILPRKDFFNQGCYAAYFRFNGSGEMTGVHWLDETGLLNTPIIITNSFAVGAAYTGIYEYCIREHRNRRGFCDWFLLPVVAETFDGIMSDIGALAVTPAHIVRGIDGASSDPVREGNTGGGTGMLCHGFKGGTGSSSRLVAGLELDEESQSMKPVTYTVGALVQSNYGKQRDLRVGGVPVGQIFIDEDGAEVQSMGWEPDATSGDQPEENGREKDGSIIVVIATSAPLHPVQLQRLAKRAAVGLSRVGGWGANSSGDIFLAFSTAHEIPRDPPGSGKPTVSRRIDVIEDTSINALFEATADAVEEAIYNALCMAETMVGLEGKKVEALDLDRLKTVMQKRL</sequence>
<dbReference type="AlphaFoldDB" id="A0A8H3IWR1"/>
<dbReference type="Gene3D" id="3.60.70.12">
    <property type="entry name" value="L-amino peptidase D-ALA esterase/amidase"/>
    <property type="match status" value="1"/>
</dbReference>
<dbReference type="SUPFAM" id="SSF56266">
    <property type="entry name" value="DmpA/ArgJ-like"/>
    <property type="match status" value="1"/>
</dbReference>
<name>A0A8H3IWR1_9LECA</name>
<protein>
    <submittedName>
        <fullName evidence="2">Uncharacterized protein</fullName>
    </submittedName>
</protein>
<dbReference type="Proteomes" id="UP000664521">
    <property type="component" value="Unassembled WGS sequence"/>
</dbReference>
<dbReference type="Pfam" id="PF03576">
    <property type="entry name" value="Peptidase_S58"/>
    <property type="match status" value="1"/>
</dbReference>
<dbReference type="InterPro" id="IPR005321">
    <property type="entry name" value="Peptidase_S58_DmpA"/>
</dbReference>